<dbReference type="GO" id="GO:0003755">
    <property type="term" value="F:peptidyl-prolyl cis-trans isomerase activity"/>
    <property type="evidence" value="ECO:0007669"/>
    <property type="project" value="UniProtKB-KW"/>
</dbReference>
<keyword evidence="1" id="KW-0697">Rotamase</keyword>
<dbReference type="Pfam" id="PF13616">
    <property type="entry name" value="Rotamase_3"/>
    <property type="match status" value="1"/>
</dbReference>
<organism evidence="4">
    <name type="scientific">Chlorobaculum parvum</name>
    <dbReference type="NCBI Taxonomy" id="274539"/>
    <lineage>
        <taxon>Bacteria</taxon>
        <taxon>Pseudomonadati</taxon>
        <taxon>Chlorobiota</taxon>
        <taxon>Chlorobiia</taxon>
        <taxon>Chlorobiales</taxon>
        <taxon>Chlorobiaceae</taxon>
        <taxon>Chlorobaculum</taxon>
    </lineage>
</organism>
<sequence length="701" mass="78043">MALMGKLRDKTHIVLFILVAAFVGLIVFEWGMNFTGPKQSRRGEVGAVNGEPIPTAEYEQLYNMVSTSFRQRNPGVEVTSRIDAGLREQAWNMVVDQTLINQLLKKYAVQVSDQEVLEAVNSEVNPPGIIRQNFTDPKTGQIDRELLEKARQDPQAKEFWLKAQEMVRRELMINKLLMDLKSMAIVTDPDVTELVQRQYTTFSGSFIPFPYDFAGAASKFPVKDEEIKAWYEAHKGQFQQEPTRSAEFVFFPLTPSSQDSLRAKKEIDGLVSEFASASDEAEFVKIQSDIPDAVNVTRTRADFSLEGGKKIFDSPKLAPGQIVGPVADQGYYRLLKIKSVFTGEPMASTSHILIRVNPADKASAESGQALARKILDELKNGASFAQLAARYSQDPGNAQRGGFLGWFTKERMVPEFTQAVFGGKPGQVVGPVLTRFGLHIIKIDGFDNRQIVCSEVVRQLKPSSLTSESIKRKAMVFRDDAESKGFAETAKLQKLDVVRTGDFTRQTLVSKLGMDEDVASFAFSSKDGAISQVIKNDNGFVVMKLMTKNDTGYRLLDDELKEMIKAELVREKQGTALKAKLAELSKSSGGSLDAIVQSNPGLRKVTSGIISWRDGNIDGYGSDRRLVEAMAGMELNKLSAPVQTSNGFALVKLDGRQLPYGLDLEVEKKRILPQLMKIKQEQLFNEYFEAARRTVKIEDNR</sequence>
<name>A0A7C5DDQ6_9CHLB</name>
<dbReference type="AlphaFoldDB" id="A0A7C5DDQ6"/>
<protein>
    <submittedName>
        <fullName evidence="4">Peptidylprolyl isomerase</fullName>
    </submittedName>
</protein>
<dbReference type="SUPFAM" id="SSF109998">
    <property type="entry name" value="Triger factor/SurA peptide-binding domain-like"/>
    <property type="match status" value="1"/>
</dbReference>
<dbReference type="PANTHER" id="PTHR47245">
    <property type="entry name" value="PEPTIDYLPROLYL ISOMERASE"/>
    <property type="match status" value="1"/>
</dbReference>
<dbReference type="InterPro" id="IPR000297">
    <property type="entry name" value="PPIase_PpiC"/>
</dbReference>
<dbReference type="SUPFAM" id="SSF54534">
    <property type="entry name" value="FKBP-like"/>
    <property type="match status" value="2"/>
</dbReference>
<reference evidence="4" key="1">
    <citation type="journal article" date="2020" name="mSystems">
        <title>Genome- and Community-Level Interaction Insights into Carbon Utilization and Element Cycling Functions of Hydrothermarchaeota in Hydrothermal Sediment.</title>
        <authorList>
            <person name="Zhou Z."/>
            <person name="Liu Y."/>
            <person name="Xu W."/>
            <person name="Pan J."/>
            <person name="Luo Z.H."/>
            <person name="Li M."/>
        </authorList>
    </citation>
    <scope>NUCLEOTIDE SEQUENCE [LARGE SCALE GENOMIC DNA]</scope>
    <source>
        <strain evidence="4">HyVt-633</strain>
    </source>
</reference>
<dbReference type="Gene3D" id="1.10.4030.10">
    <property type="entry name" value="Porin chaperone SurA, peptide-binding domain"/>
    <property type="match status" value="1"/>
</dbReference>
<accession>A0A7C5DDQ6</accession>
<keyword evidence="2" id="KW-0812">Transmembrane</keyword>
<dbReference type="Pfam" id="PF13623">
    <property type="entry name" value="SurA_N_2"/>
    <property type="match status" value="1"/>
</dbReference>
<dbReference type="Proteomes" id="UP000886058">
    <property type="component" value="Unassembled WGS sequence"/>
</dbReference>
<dbReference type="Gene3D" id="3.10.50.40">
    <property type="match status" value="2"/>
</dbReference>
<feature type="transmembrane region" description="Helical" evidence="2">
    <location>
        <begin position="12"/>
        <end position="32"/>
    </location>
</feature>
<comment type="caution">
    <text evidence="4">The sequence shown here is derived from an EMBL/GenBank/DDBJ whole genome shotgun (WGS) entry which is preliminary data.</text>
</comment>
<dbReference type="InterPro" id="IPR046357">
    <property type="entry name" value="PPIase_dom_sf"/>
</dbReference>
<evidence type="ECO:0000313" key="4">
    <source>
        <dbReference type="EMBL" id="HHE31853.1"/>
    </source>
</evidence>
<keyword evidence="2" id="KW-1133">Transmembrane helix</keyword>
<keyword evidence="2" id="KW-0472">Membrane</keyword>
<gene>
    <name evidence="4" type="ORF">ENL07_04310</name>
</gene>
<proteinExistence type="predicted"/>
<dbReference type="InterPro" id="IPR027304">
    <property type="entry name" value="Trigger_fact/SurA_dom_sf"/>
</dbReference>
<evidence type="ECO:0000256" key="2">
    <source>
        <dbReference type="SAM" id="Phobius"/>
    </source>
</evidence>
<dbReference type="InterPro" id="IPR050245">
    <property type="entry name" value="PrsA_foldase"/>
</dbReference>
<evidence type="ECO:0000256" key="1">
    <source>
        <dbReference type="PROSITE-ProRule" id="PRU00278"/>
    </source>
</evidence>
<dbReference type="PROSITE" id="PS50198">
    <property type="entry name" value="PPIC_PPIASE_2"/>
    <property type="match status" value="1"/>
</dbReference>
<keyword evidence="1 4" id="KW-0413">Isomerase</keyword>
<dbReference type="EMBL" id="DRSQ01000089">
    <property type="protein sequence ID" value="HHE31853.1"/>
    <property type="molecule type" value="Genomic_DNA"/>
</dbReference>
<evidence type="ECO:0000259" key="3">
    <source>
        <dbReference type="PROSITE" id="PS50198"/>
    </source>
</evidence>
<feature type="domain" description="PpiC" evidence="3">
    <location>
        <begin position="344"/>
        <end position="445"/>
    </location>
</feature>
<dbReference type="PANTHER" id="PTHR47245:SF2">
    <property type="entry name" value="PEPTIDYL-PROLYL CIS-TRANS ISOMERASE HP_0175-RELATED"/>
    <property type="match status" value="1"/>
</dbReference>